<dbReference type="EnsemblBacteria" id="ABF43002">
    <property type="protein sequence ID" value="ABF43002"/>
    <property type="gene ID" value="Acid345_4002"/>
</dbReference>
<dbReference type="eggNOG" id="COG1879">
    <property type="taxonomic scope" value="Bacteria"/>
</dbReference>
<evidence type="ECO:0000256" key="2">
    <source>
        <dbReference type="ARBA" id="ARBA00007639"/>
    </source>
</evidence>
<dbReference type="Pfam" id="PF13407">
    <property type="entry name" value="Peripla_BP_4"/>
    <property type="match status" value="1"/>
</dbReference>
<dbReference type="OrthoDB" id="9769193at2"/>
<sequence>MKKLNIVLSLTTRDNDYQIEQATAAQEAARRLGAELLILDAQNDPSNQSQQILKCVQAPVEHRPDAVIFEPVGTALAQVARASAQAGIGWVVLNREVDYLSDLRRSFQVPSFAISTNHEDVGRIQGRQMAALLPQGGTALYIQGPSGSDAAQQRTNGMMETKPANIQIRAMKAQWTEQSATQAVNSWLRLAIAKDLGIGLVAAQDDSMALGARKAFEEHSNRDNWLSLPYIGCDGMPNTGQAWVRRGLLAATVVIPPNAGQAIEMLAKAIDLKSQPLERSFTTPTSYPPLGALMPKR</sequence>
<evidence type="ECO:0000256" key="3">
    <source>
        <dbReference type="ARBA" id="ARBA00022729"/>
    </source>
</evidence>
<dbReference type="KEGG" id="aba:Acid345_4002"/>
<evidence type="ECO:0000256" key="1">
    <source>
        <dbReference type="ARBA" id="ARBA00004196"/>
    </source>
</evidence>
<dbReference type="PANTHER" id="PTHR46847:SF1">
    <property type="entry name" value="D-ALLOSE-BINDING PERIPLASMIC PROTEIN-RELATED"/>
    <property type="match status" value="1"/>
</dbReference>
<keyword evidence="6" id="KW-1185">Reference proteome</keyword>
<dbReference type="AlphaFoldDB" id="Q1IJE8"/>
<dbReference type="GO" id="GO:0030246">
    <property type="term" value="F:carbohydrate binding"/>
    <property type="evidence" value="ECO:0007669"/>
    <property type="project" value="UniProtKB-ARBA"/>
</dbReference>
<feature type="domain" description="Periplasmic binding protein" evidence="4">
    <location>
        <begin position="6"/>
        <end position="271"/>
    </location>
</feature>
<dbReference type="Gene3D" id="3.40.50.2300">
    <property type="match status" value="2"/>
</dbReference>
<protein>
    <submittedName>
        <fullName evidence="5">Monosaccharide ABC transporter substrate-binding protein, CUT2 family</fullName>
    </submittedName>
</protein>
<dbReference type="GO" id="GO:0030313">
    <property type="term" value="C:cell envelope"/>
    <property type="evidence" value="ECO:0007669"/>
    <property type="project" value="UniProtKB-SubCell"/>
</dbReference>
<dbReference type="PANTHER" id="PTHR46847">
    <property type="entry name" value="D-ALLOSE-BINDING PERIPLASMIC PROTEIN-RELATED"/>
    <property type="match status" value="1"/>
</dbReference>
<dbReference type="RefSeq" id="WP_011524801.1">
    <property type="nucleotide sequence ID" value="NC_008009.1"/>
</dbReference>
<dbReference type="EMBL" id="CP000360">
    <property type="protein sequence ID" value="ABF43002.1"/>
    <property type="molecule type" value="Genomic_DNA"/>
</dbReference>
<dbReference type="InterPro" id="IPR025997">
    <property type="entry name" value="SBP_2_dom"/>
</dbReference>
<comment type="similarity">
    <text evidence="2">Belongs to the bacterial solute-binding protein 2 family.</text>
</comment>
<accession>Q1IJE8</accession>
<reference evidence="5 6" key="1">
    <citation type="journal article" date="2009" name="Appl. Environ. Microbiol.">
        <title>Three genomes from the phylum Acidobacteria provide insight into the lifestyles of these microorganisms in soils.</title>
        <authorList>
            <person name="Ward N.L."/>
            <person name="Challacombe J.F."/>
            <person name="Janssen P.H."/>
            <person name="Henrissat B."/>
            <person name="Coutinho P.M."/>
            <person name="Wu M."/>
            <person name="Xie G."/>
            <person name="Haft D.H."/>
            <person name="Sait M."/>
            <person name="Badger J."/>
            <person name="Barabote R.D."/>
            <person name="Bradley B."/>
            <person name="Brettin T.S."/>
            <person name="Brinkac L.M."/>
            <person name="Bruce D."/>
            <person name="Creasy T."/>
            <person name="Daugherty S.C."/>
            <person name="Davidsen T.M."/>
            <person name="DeBoy R.T."/>
            <person name="Detter J.C."/>
            <person name="Dodson R.J."/>
            <person name="Durkin A.S."/>
            <person name="Ganapathy A."/>
            <person name="Gwinn-Giglio M."/>
            <person name="Han C.S."/>
            <person name="Khouri H."/>
            <person name="Kiss H."/>
            <person name="Kothari S.P."/>
            <person name="Madupu R."/>
            <person name="Nelson K.E."/>
            <person name="Nelson W.C."/>
            <person name="Paulsen I."/>
            <person name="Penn K."/>
            <person name="Ren Q."/>
            <person name="Rosovitz M.J."/>
            <person name="Selengut J.D."/>
            <person name="Shrivastava S."/>
            <person name="Sullivan S.A."/>
            <person name="Tapia R."/>
            <person name="Thompson L.S."/>
            <person name="Watkins K.L."/>
            <person name="Yang Q."/>
            <person name="Yu C."/>
            <person name="Zafar N."/>
            <person name="Zhou L."/>
            <person name="Kuske C.R."/>
        </authorList>
    </citation>
    <scope>NUCLEOTIDE SEQUENCE [LARGE SCALE GENOMIC DNA]</scope>
    <source>
        <strain evidence="5 6">Ellin345</strain>
    </source>
</reference>
<dbReference type="STRING" id="204669.Acid345_4002"/>
<gene>
    <name evidence="5" type="ordered locus">Acid345_4002</name>
</gene>
<dbReference type="SUPFAM" id="SSF53822">
    <property type="entry name" value="Periplasmic binding protein-like I"/>
    <property type="match status" value="1"/>
</dbReference>
<dbReference type="InterPro" id="IPR028082">
    <property type="entry name" value="Peripla_BP_I"/>
</dbReference>
<comment type="subcellular location">
    <subcellularLocation>
        <location evidence="1">Cell envelope</location>
    </subcellularLocation>
</comment>
<dbReference type="Proteomes" id="UP000002432">
    <property type="component" value="Chromosome"/>
</dbReference>
<keyword evidence="3" id="KW-0732">Signal</keyword>
<evidence type="ECO:0000313" key="6">
    <source>
        <dbReference type="Proteomes" id="UP000002432"/>
    </source>
</evidence>
<proteinExistence type="inferred from homology"/>
<evidence type="ECO:0000313" key="5">
    <source>
        <dbReference type="EMBL" id="ABF43002.1"/>
    </source>
</evidence>
<organism evidence="5 6">
    <name type="scientific">Koribacter versatilis (strain Ellin345)</name>
    <dbReference type="NCBI Taxonomy" id="204669"/>
    <lineage>
        <taxon>Bacteria</taxon>
        <taxon>Pseudomonadati</taxon>
        <taxon>Acidobacteriota</taxon>
        <taxon>Terriglobia</taxon>
        <taxon>Terriglobales</taxon>
        <taxon>Candidatus Korobacteraceae</taxon>
        <taxon>Candidatus Korobacter</taxon>
    </lineage>
</organism>
<evidence type="ECO:0000259" key="4">
    <source>
        <dbReference type="Pfam" id="PF13407"/>
    </source>
</evidence>
<dbReference type="HOGENOM" id="CLU_929951_0_0_0"/>
<name>Q1IJE8_KORVE</name>